<organism evidence="1 2">
    <name type="scientific">Protopolystoma xenopodis</name>
    <dbReference type="NCBI Taxonomy" id="117903"/>
    <lineage>
        <taxon>Eukaryota</taxon>
        <taxon>Metazoa</taxon>
        <taxon>Spiralia</taxon>
        <taxon>Lophotrochozoa</taxon>
        <taxon>Platyhelminthes</taxon>
        <taxon>Monogenea</taxon>
        <taxon>Polyopisthocotylea</taxon>
        <taxon>Polystomatidea</taxon>
        <taxon>Polystomatidae</taxon>
        <taxon>Protopolystoma</taxon>
    </lineage>
</organism>
<keyword evidence="2" id="KW-1185">Reference proteome</keyword>
<evidence type="ECO:0000313" key="2">
    <source>
        <dbReference type="Proteomes" id="UP000784294"/>
    </source>
</evidence>
<evidence type="ECO:0000313" key="1">
    <source>
        <dbReference type="EMBL" id="VEL28144.1"/>
    </source>
</evidence>
<dbReference type="EMBL" id="CAAALY010092653">
    <property type="protein sequence ID" value="VEL28144.1"/>
    <property type="molecule type" value="Genomic_DNA"/>
</dbReference>
<proteinExistence type="predicted"/>
<sequence length="163" mass="18615">MIWLGETHTSPQQQEDGTKLKATVRGKQQNCLHRPSRSDYIDANMRTDDAESTRQTMSAYSAKKMKKGEIAHHKSKRVYSQSLFLVQVDSTTVAMASLSIRARLDVCMLSPWRKSVSRQSGHADQKETRLEVNYRHQPKAQPPKFILSLTRPNVALVIWYLSS</sequence>
<comment type="caution">
    <text evidence="1">The sequence shown here is derived from an EMBL/GenBank/DDBJ whole genome shotgun (WGS) entry which is preliminary data.</text>
</comment>
<protein>
    <submittedName>
        <fullName evidence="1">Uncharacterized protein</fullName>
    </submittedName>
</protein>
<dbReference type="AlphaFoldDB" id="A0A3S5CQI7"/>
<reference evidence="1" key="1">
    <citation type="submission" date="2018-11" db="EMBL/GenBank/DDBJ databases">
        <authorList>
            <consortium name="Pathogen Informatics"/>
        </authorList>
    </citation>
    <scope>NUCLEOTIDE SEQUENCE</scope>
</reference>
<dbReference type="Proteomes" id="UP000784294">
    <property type="component" value="Unassembled WGS sequence"/>
</dbReference>
<gene>
    <name evidence="1" type="ORF">PXEA_LOCUS21584</name>
</gene>
<accession>A0A3S5CQI7</accession>
<name>A0A3S5CQI7_9PLAT</name>